<evidence type="ECO:0000256" key="3">
    <source>
        <dbReference type="ARBA" id="ARBA00022840"/>
    </source>
</evidence>
<dbReference type="Proteomes" id="UP000008467">
    <property type="component" value="Chromosome"/>
</dbReference>
<name>F2JQQ1_CELLD</name>
<dbReference type="Pfam" id="PF00005">
    <property type="entry name" value="ABC_tran"/>
    <property type="match status" value="1"/>
</dbReference>
<keyword evidence="1" id="KW-0813">Transport</keyword>
<dbReference type="KEGG" id="cle:Clole_0913"/>
<dbReference type="AlphaFoldDB" id="F2JQQ1"/>
<dbReference type="HOGENOM" id="CLU_000604_1_2_9"/>
<dbReference type="SUPFAM" id="SSF52540">
    <property type="entry name" value="P-loop containing nucleoside triphosphate hydrolases"/>
    <property type="match status" value="1"/>
</dbReference>
<evidence type="ECO:0000259" key="4">
    <source>
        <dbReference type="PROSITE" id="PS50893"/>
    </source>
</evidence>
<keyword evidence="6" id="KW-1185">Reference proteome</keyword>
<dbReference type="InterPro" id="IPR050763">
    <property type="entry name" value="ABC_transporter_ATP-binding"/>
</dbReference>
<protein>
    <submittedName>
        <fullName evidence="5">Polyamine-transporting ATPase</fullName>
        <ecNumber evidence="5">3.6.3.31</ecNumber>
    </submittedName>
</protein>
<dbReference type="eggNOG" id="COG1131">
    <property type="taxonomic scope" value="Bacteria"/>
</dbReference>
<dbReference type="InterPro" id="IPR027417">
    <property type="entry name" value="P-loop_NTPase"/>
</dbReference>
<dbReference type="InterPro" id="IPR017871">
    <property type="entry name" value="ABC_transporter-like_CS"/>
</dbReference>
<sequence length="281" mass="31248">MVISLEHIQKCFGEKIALKDINIQISQGEILGLLGPSGAGKTTLLKIITGQLKATTGKSEVLGISSEQLTDREYNQMGMVLDNCGLYTRLSVYDNLLLFVRLYHLPKVRIDEVLEQVALKDAKKISVQKLSKGMLQRLVLARAILNKPKLLFLDEPTSGLDPTTAKTIHELILSLRDEGATVFLTTHNMEEATKLCDQVALLFEGTIIEYGTPREICLKHSLENKIVILQKDGEVVELEHIPSSGKVIAKYFEEEQVATIHSSEPNLEKVFIKLTGKELAQ</sequence>
<feature type="domain" description="ABC transporter" evidence="4">
    <location>
        <begin position="3"/>
        <end position="229"/>
    </location>
</feature>
<evidence type="ECO:0000256" key="2">
    <source>
        <dbReference type="ARBA" id="ARBA00022741"/>
    </source>
</evidence>
<dbReference type="PROSITE" id="PS50893">
    <property type="entry name" value="ABC_TRANSPORTER_2"/>
    <property type="match status" value="1"/>
</dbReference>
<accession>F2JQQ1</accession>
<evidence type="ECO:0000256" key="1">
    <source>
        <dbReference type="ARBA" id="ARBA00022448"/>
    </source>
</evidence>
<organism evidence="5 6">
    <name type="scientific">Cellulosilyticum lentocellum (strain ATCC 49066 / DSM 5427 / NCIMB 11756 / RHM5)</name>
    <name type="common">Clostridium lentocellum</name>
    <dbReference type="NCBI Taxonomy" id="642492"/>
    <lineage>
        <taxon>Bacteria</taxon>
        <taxon>Bacillati</taxon>
        <taxon>Bacillota</taxon>
        <taxon>Clostridia</taxon>
        <taxon>Lachnospirales</taxon>
        <taxon>Cellulosilyticaceae</taxon>
        <taxon>Cellulosilyticum</taxon>
    </lineage>
</organism>
<dbReference type="PANTHER" id="PTHR42711">
    <property type="entry name" value="ABC TRANSPORTER ATP-BINDING PROTEIN"/>
    <property type="match status" value="1"/>
</dbReference>
<evidence type="ECO:0000313" key="5">
    <source>
        <dbReference type="EMBL" id="ADZ82646.1"/>
    </source>
</evidence>
<dbReference type="STRING" id="642492.Clole_0913"/>
<dbReference type="CDD" id="cd03230">
    <property type="entry name" value="ABC_DR_subfamily_A"/>
    <property type="match status" value="1"/>
</dbReference>
<dbReference type="Gene3D" id="3.40.50.300">
    <property type="entry name" value="P-loop containing nucleotide triphosphate hydrolases"/>
    <property type="match status" value="1"/>
</dbReference>
<proteinExistence type="predicted"/>
<dbReference type="SMART" id="SM00382">
    <property type="entry name" value="AAA"/>
    <property type="match status" value="1"/>
</dbReference>
<dbReference type="InterPro" id="IPR003439">
    <property type="entry name" value="ABC_transporter-like_ATP-bd"/>
</dbReference>
<dbReference type="PANTHER" id="PTHR42711:SF13">
    <property type="entry name" value="ABC TRANSPORTER, ATP-BINDING PROTEIN"/>
    <property type="match status" value="1"/>
</dbReference>
<keyword evidence="2" id="KW-0547">Nucleotide-binding</keyword>
<dbReference type="InterPro" id="IPR003593">
    <property type="entry name" value="AAA+_ATPase"/>
</dbReference>
<reference evidence="5 6" key="1">
    <citation type="journal article" date="2011" name="J. Bacteriol.">
        <title>Complete genome sequence of the cellulose-degrading bacterium Cellulosilyticum lentocellum.</title>
        <authorList>
            <consortium name="US DOE Joint Genome Institute"/>
            <person name="Miller D.A."/>
            <person name="Suen G."/>
            <person name="Bruce D."/>
            <person name="Copeland A."/>
            <person name="Cheng J.F."/>
            <person name="Detter C."/>
            <person name="Goodwin L.A."/>
            <person name="Han C.S."/>
            <person name="Hauser L.J."/>
            <person name="Land M.L."/>
            <person name="Lapidus A."/>
            <person name="Lucas S."/>
            <person name="Meincke L."/>
            <person name="Pitluck S."/>
            <person name="Tapia R."/>
            <person name="Teshima H."/>
            <person name="Woyke T."/>
            <person name="Fox B.G."/>
            <person name="Angert E.R."/>
            <person name="Currie C.R."/>
        </authorList>
    </citation>
    <scope>NUCLEOTIDE SEQUENCE [LARGE SCALE GENOMIC DNA]</scope>
    <source>
        <strain evidence="6">ATCC 49066 / DSM 5427 / NCIMB 11756 / RHM5</strain>
    </source>
</reference>
<keyword evidence="5" id="KW-0378">Hydrolase</keyword>
<dbReference type="PROSITE" id="PS00211">
    <property type="entry name" value="ABC_TRANSPORTER_1"/>
    <property type="match status" value="1"/>
</dbReference>
<dbReference type="EMBL" id="CP002582">
    <property type="protein sequence ID" value="ADZ82646.1"/>
    <property type="molecule type" value="Genomic_DNA"/>
</dbReference>
<keyword evidence="3" id="KW-0067">ATP-binding</keyword>
<gene>
    <name evidence="5" type="ordered locus">Clole_0913</name>
</gene>
<dbReference type="GO" id="GO:0016887">
    <property type="term" value="F:ATP hydrolysis activity"/>
    <property type="evidence" value="ECO:0007669"/>
    <property type="project" value="InterPro"/>
</dbReference>
<dbReference type="GO" id="GO:0005524">
    <property type="term" value="F:ATP binding"/>
    <property type="evidence" value="ECO:0007669"/>
    <property type="project" value="UniProtKB-KW"/>
</dbReference>
<evidence type="ECO:0000313" key="6">
    <source>
        <dbReference type="Proteomes" id="UP000008467"/>
    </source>
</evidence>
<dbReference type="RefSeq" id="WP_013655947.1">
    <property type="nucleotide sequence ID" value="NC_015275.1"/>
</dbReference>
<dbReference type="EC" id="3.6.3.31" evidence="5"/>